<comment type="caution">
    <text evidence="2">The sequence shown here is derived from an EMBL/GenBank/DDBJ whole genome shotgun (WGS) entry which is preliminary data.</text>
</comment>
<sequence>MIENSVSNAPVPAAAPPAAIRAGFQVSQATPVELGGAWGDGWRCDRAVLVPSEDRARATWTAQMMDRVRPAGVSVARPLRSTDGRYAVGGWTARAFLSGHRAPRFDETAASVLRFNEALDQAMQGEPRPAFLDMAARVSRGAAAGGQVDTLSETELFAVAEAAAWADDPTDLLMPVMDLGVVPRDDVAAAMEKATGLMLLREEVTAPDQLVHGDALGCTVYDGYADPAIVDFVPAWRPTGWSVALLVVDAIAWANAEDGLLDRWSHLQDFDQLLLRAVLFRLFAHAAVPGTLPQAWPGLSRVSDVISARVGGVRRAAPVGDGAPESDAEPGTADLPGDEGDH</sequence>
<accession>A0A9X2B1H7</accession>
<name>A0A9X2B1H7_9CORY</name>
<evidence type="ECO:0000256" key="1">
    <source>
        <dbReference type="SAM" id="MobiDB-lite"/>
    </source>
</evidence>
<reference evidence="2" key="1">
    <citation type="submission" date="2022-04" db="EMBL/GenBank/DDBJ databases">
        <title>Corynebacterium kalidii LD5P10.</title>
        <authorList>
            <person name="Sun J.Q."/>
        </authorList>
    </citation>
    <scope>NUCLEOTIDE SEQUENCE</scope>
    <source>
        <strain evidence="2">LD5P10</strain>
    </source>
</reference>
<dbReference type="Proteomes" id="UP001139207">
    <property type="component" value="Unassembled WGS sequence"/>
</dbReference>
<gene>
    <name evidence="2" type="ORF">MUN33_04835</name>
</gene>
<dbReference type="EMBL" id="JALIEA010000011">
    <property type="protein sequence ID" value="MCJ7858044.1"/>
    <property type="molecule type" value="Genomic_DNA"/>
</dbReference>
<proteinExistence type="predicted"/>
<feature type="region of interest" description="Disordered" evidence="1">
    <location>
        <begin position="317"/>
        <end position="342"/>
    </location>
</feature>
<dbReference type="AlphaFoldDB" id="A0A9X2B1H7"/>
<organism evidence="2 3">
    <name type="scientific">Corynebacterium kalidii</name>
    <dbReference type="NCBI Taxonomy" id="2931982"/>
    <lineage>
        <taxon>Bacteria</taxon>
        <taxon>Bacillati</taxon>
        <taxon>Actinomycetota</taxon>
        <taxon>Actinomycetes</taxon>
        <taxon>Mycobacteriales</taxon>
        <taxon>Corynebacteriaceae</taxon>
        <taxon>Corynebacterium</taxon>
    </lineage>
</organism>
<evidence type="ECO:0000313" key="3">
    <source>
        <dbReference type="Proteomes" id="UP001139207"/>
    </source>
</evidence>
<dbReference type="NCBIfam" id="TIGR02569">
    <property type="entry name" value="TIGR02569_actnb"/>
    <property type="match status" value="1"/>
</dbReference>
<evidence type="ECO:0000313" key="2">
    <source>
        <dbReference type="EMBL" id="MCJ7858044.1"/>
    </source>
</evidence>
<dbReference type="RefSeq" id="WP_244803758.1">
    <property type="nucleotide sequence ID" value="NZ_JALIEA010000011.1"/>
</dbReference>
<keyword evidence="3" id="KW-1185">Reference proteome</keyword>
<protein>
    <submittedName>
        <fullName evidence="2">TIGR02569 family protein</fullName>
    </submittedName>
</protein>
<dbReference type="InterPro" id="IPR013402">
    <property type="entry name" value="CHP02569"/>
</dbReference>